<accession>A0ABS6APM6</accession>
<comment type="caution">
    <text evidence="8">The sequence shown here is derived from an EMBL/GenBank/DDBJ whole genome shotgun (WGS) entry which is preliminary data.</text>
</comment>
<evidence type="ECO:0000313" key="9">
    <source>
        <dbReference type="Proteomes" id="UP001166191"/>
    </source>
</evidence>
<evidence type="ECO:0000313" key="8">
    <source>
        <dbReference type="EMBL" id="MBU3032449.1"/>
    </source>
</evidence>
<sequence>MNSPVAVQTGKLSRGFLLACLVAAAAQFLSDHYGAPAMLMALLIGIAFNFMATDARCAPGLEMTSRTVLRAGVALLGFRLSIADLSALGFRSFAVVIGLMALTIGFGIVMAPLLKRRWRFGLLTGGSVAICGASAALAISALLPKGKQLEQDTLFTVVAVTALSTLAMIFYPVLFGLLGLTDAQSGFLIGATIHDVAQVIGAGYSIDEAAGNIATIIKLQRVMMLPLVLLVVILVSGEGSAGSLRLPGFVIAFLGCFALNSTGLVSESLAALAATLSGWLLLIAISALGVRTSLAAVFNLGPRHLLLIVAETVFLLVMALGSVVSREWWKLEGGVISG</sequence>
<comment type="subcellular location">
    <subcellularLocation>
        <location evidence="1">Cell membrane</location>
        <topology evidence="1">Multi-pass membrane protein</topology>
    </subcellularLocation>
</comment>
<name>A0ABS6APM6_9RHOB</name>
<evidence type="ECO:0000256" key="3">
    <source>
        <dbReference type="ARBA" id="ARBA00022475"/>
    </source>
</evidence>
<dbReference type="EMBL" id="JAHKNG010000113">
    <property type="protein sequence ID" value="MBU3032449.1"/>
    <property type="molecule type" value="Genomic_DNA"/>
</dbReference>
<protein>
    <submittedName>
        <fullName evidence="8">Sulfate exporter family transporter</fullName>
    </submittedName>
</protein>
<keyword evidence="6 7" id="KW-0472">Membrane</keyword>
<keyword evidence="4 7" id="KW-0812">Transmembrane</keyword>
<keyword evidence="9" id="KW-1185">Reference proteome</keyword>
<feature type="transmembrane region" description="Helical" evidence="7">
    <location>
        <begin position="222"/>
        <end position="240"/>
    </location>
</feature>
<feature type="transmembrane region" description="Helical" evidence="7">
    <location>
        <begin position="304"/>
        <end position="324"/>
    </location>
</feature>
<feature type="transmembrane region" description="Helical" evidence="7">
    <location>
        <begin position="120"/>
        <end position="143"/>
    </location>
</feature>
<dbReference type="PANTHER" id="PTHR30106">
    <property type="entry name" value="INNER MEMBRANE PROTEIN YEIH-RELATED"/>
    <property type="match status" value="1"/>
</dbReference>
<feature type="transmembrane region" description="Helical" evidence="7">
    <location>
        <begin position="155"/>
        <end position="180"/>
    </location>
</feature>
<evidence type="ECO:0000256" key="6">
    <source>
        <dbReference type="ARBA" id="ARBA00023136"/>
    </source>
</evidence>
<feature type="transmembrane region" description="Helical" evidence="7">
    <location>
        <begin position="67"/>
        <end position="87"/>
    </location>
</feature>
<organism evidence="8 9">
    <name type="scientific">Paracoccus marinaquae</name>
    <dbReference type="NCBI Taxonomy" id="2841926"/>
    <lineage>
        <taxon>Bacteria</taxon>
        <taxon>Pseudomonadati</taxon>
        <taxon>Pseudomonadota</taxon>
        <taxon>Alphaproteobacteria</taxon>
        <taxon>Rhodobacterales</taxon>
        <taxon>Paracoccaceae</taxon>
        <taxon>Paracoccus</taxon>
    </lineage>
</organism>
<evidence type="ECO:0000256" key="1">
    <source>
        <dbReference type="ARBA" id="ARBA00004651"/>
    </source>
</evidence>
<dbReference type="PANTHER" id="PTHR30106:SF2">
    <property type="entry name" value="UPF0324 INNER MEMBRANE PROTEIN YEIH"/>
    <property type="match status" value="1"/>
</dbReference>
<evidence type="ECO:0000256" key="5">
    <source>
        <dbReference type="ARBA" id="ARBA00022989"/>
    </source>
</evidence>
<dbReference type="Pfam" id="PF03601">
    <property type="entry name" value="Cons_hypoth698"/>
    <property type="match status" value="1"/>
</dbReference>
<dbReference type="InterPro" id="IPR018383">
    <property type="entry name" value="UPF0324_pro"/>
</dbReference>
<keyword evidence="5 7" id="KW-1133">Transmembrane helix</keyword>
<comment type="similarity">
    <text evidence="2">Belongs to the UPF0324 family.</text>
</comment>
<evidence type="ECO:0000256" key="7">
    <source>
        <dbReference type="SAM" id="Phobius"/>
    </source>
</evidence>
<feature type="transmembrane region" description="Helical" evidence="7">
    <location>
        <begin position="93"/>
        <end position="113"/>
    </location>
</feature>
<evidence type="ECO:0000256" key="4">
    <source>
        <dbReference type="ARBA" id="ARBA00022692"/>
    </source>
</evidence>
<keyword evidence="3" id="KW-1003">Cell membrane</keyword>
<feature type="transmembrane region" description="Helical" evidence="7">
    <location>
        <begin position="278"/>
        <end position="298"/>
    </location>
</feature>
<feature type="transmembrane region" description="Helical" evidence="7">
    <location>
        <begin position="35"/>
        <end position="55"/>
    </location>
</feature>
<proteinExistence type="inferred from homology"/>
<dbReference type="Proteomes" id="UP001166191">
    <property type="component" value="Unassembled WGS sequence"/>
</dbReference>
<reference evidence="8" key="1">
    <citation type="submission" date="2021-06" db="EMBL/GenBank/DDBJ databases">
        <title>Paracoccus bacterium XHP0099 sp. nov., isolated from the surface waters of the Yellow Sea.</title>
        <authorList>
            <person name="Xue H."/>
            <person name="Zhang D."/>
        </authorList>
    </citation>
    <scope>NUCLEOTIDE SEQUENCE</scope>
    <source>
        <strain evidence="8">XHP0099</strain>
    </source>
</reference>
<feature type="transmembrane region" description="Helical" evidence="7">
    <location>
        <begin position="12"/>
        <end position="29"/>
    </location>
</feature>
<gene>
    <name evidence="8" type="ORF">KNW02_20520</name>
</gene>
<evidence type="ECO:0000256" key="2">
    <source>
        <dbReference type="ARBA" id="ARBA00007977"/>
    </source>
</evidence>